<name>A0ABQ3JTW7_9DEIO</name>
<dbReference type="PROSITE" id="PS00631">
    <property type="entry name" value="CYTOSOL_AP"/>
    <property type="match status" value="1"/>
</dbReference>
<dbReference type="EMBL" id="BNAJ01000006">
    <property type="protein sequence ID" value="GHF48805.1"/>
    <property type="molecule type" value="Genomic_DNA"/>
</dbReference>
<dbReference type="InterPro" id="IPR011356">
    <property type="entry name" value="Leucine_aapep/pepB"/>
</dbReference>
<dbReference type="Gene3D" id="3.40.630.10">
    <property type="entry name" value="Zn peptidases"/>
    <property type="match status" value="1"/>
</dbReference>
<evidence type="ECO:0000259" key="5">
    <source>
        <dbReference type="PROSITE" id="PS00631"/>
    </source>
</evidence>
<gene>
    <name evidence="6" type="ORF">GCM10017781_26490</name>
</gene>
<evidence type="ECO:0000313" key="6">
    <source>
        <dbReference type="EMBL" id="GHF48805.1"/>
    </source>
</evidence>
<comment type="similarity">
    <text evidence="1">Belongs to the peptidase M17 family.</text>
</comment>
<sequence length="458" mass="48181">MVYSRMPLNSTLERADLTLSFLGGRQDVPERLTRDLKADEVRLVSRTADGDSALALEPQDAAQARELGIALAKLARELKAESLRVAASGHGAALAGALLAATWRDERYRSTDAWRTPVQVHLEGLTETDVRRVQALEAGITFARELVSAPANHLNPATLAAEALTLEAHGLNVEVWEDATLRARGMNLLRAVAAGSAVGARLIRVTLPARGAARRVVALVGKGITFDTGGYSLKTAQGMYGMKGDMGGAGAVLGAMRALGEVRGAVPEDVEVRAYVAAAENMVGPDAIRPGDVFRAANGKTVEVTNTDAEGRLVLADALAVACDEGASEVIDLATLTGVKVSALGNDIAALFSSDPALTARLLGAAHAAGEYVWELPLHQPYLRAYQKTTVADLKNSDMVPAGGSIKAALFLQQFVTRPWAHLDIAGNALKDEAATGWGVGTLVEYVMAARAETSPHE</sequence>
<evidence type="ECO:0000256" key="1">
    <source>
        <dbReference type="ARBA" id="ARBA00009528"/>
    </source>
</evidence>
<keyword evidence="4" id="KW-0378">Hydrolase</keyword>
<reference evidence="7" key="1">
    <citation type="journal article" date="2019" name="Int. J. Syst. Evol. Microbiol.">
        <title>The Global Catalogue of Microorganisms (GCM) 10K type strain sequencing project: providing services to taxonomists for standard genome sequencing and annotation.</title>
        <authorList>
            <consortium name="The Broad Institute Genomics Platform"/>
            <consortium name="The Broad Institute Genome Sequencing Center for Infectious Disease"/>
            <person name="Wu L."/>
            <person name="Ma J."/>
        </authorList>
    </citation>
    <scope>NUCLEOTIDE SEQUENCE [LARGE SCALE GENOMIC DNA]</scope>
    <source>
        <strain evidence="7">CGMCC 1.18437</strain>
    </source>
</reference>
<keyword evidence="7" id="KW-1185">Reference proteome</keyword>
<evidence type="ECO:0000256" key="2">
    <source>
        <dbReference type="ARBA" id="ARBA00022438"/>
    </source>
</evidence>
<dbReference type="PANTHER" id="PTHR11963">
    <property type="entry name" value="LEUCINE AMINOPEPTIDASE-RELATED"/>
    <property type="match status" value="1"/>
</dbReference>
<evidence type="ECO:0000256" key="4">
    <source>
        <dbReference type="ARBA" id="ARBA00022801"/>
    </source>
</evidence>
<dbReference type="Proteomes" id="UP000619376">
    <property type="component" value="Unassembled WGS sequence"/>
</dbReference>
<keyword evidence="2 6" id="KW-0031">Aminopeptidase</keyword>
<accession>A0ABQ3JTW7</accession>
<dbReference type="Pfam" id="PF00883">
    <property type="entry name" value="Peptidase_M17"/>
    <property type="match status" value="1"/>
</dbReference>
<feature type="domain" description="Cytosol aminopeptidase" evidence="5">
    <location>
        <begin position="306"/>
        <end position="313"/>
    </location>
</feature>
<dbReference type="PANTHER" id="PTHR11963:SF23">
    <property type="entry name" value="CYTOSOL AMINOPEPTIDASE"/>
    <property type="match status" value="1"/>
</dbReference>
<proteinExistence type="inferred from homology"/>
<dbReference type="SUPFAM" id="SSF53187">
    <property type="entry name" value="Zn-dependent exopeptidases"/>
    <property type="match status" value="1"/>
</dbReference>
<dbReference type="GO" id="GO:0004177">
    <property type="term" value="F:aminopeptidase activity"/>
    <property type="evidence" value="ECO:0007669"/>
    <property type="project" value="UniProtKB-KW"/>
</dbReference>
<dbReference type="CDD" id="cd00433">
    <property type="entry name" value="Peptidase_M17"/>
    <property type="match status" value="1"/>
</dbReference>
<evidence type="ECO:0000313" key="7">
    <source>
        <dbReference type="Proteomes" id="UP000619376"/>
    </source>
</evidence>
<keyword evidence="3" id="KW-0645">Protease</keyword>
<organism evidence="6 7">
    <name type="scientific">Deinococcus metalli</name>
    <dbReference type="NCBI Taxonomy" id="1141878"/>
    <lineage>
        <taxon>Bacteria</taxon>
        <taxon>Thermotogati</taxon>
        <taxon>Deinococcota</taxon>
        <taxon>Deinococci</taxon>
        <taxon>Deinococcales</taxon>
        <taxon>Deinococcaceae</taxon>
        <taxon>Deinococcus</taxon>
    </lineage>
</organism>
<protein>
    <submittedName>
        <fullName evidence="6">Leucyl aminopeptidase</fullName>
    </submittedName>
</protein>
<comment type="caution">
    <text evidence="6">The sequence shown here is derived from an EMBL/GenBank/DDBJ whole genome shotgun (WGS) entry which is preliminary data.</text>
</comment>
<evidence type="ECO:0000256" key="3">
    <source>
        <dbReference type="ARBA" id="ARBA00022670"/>
    </source>
</evidence>
<dbReference type="PRINTS" id="PR00481">
    <property type="entry name" value="LAMNOPPTDASE"/>
</dbReference>
<dbReference type="InterPro" id="IPR000819">
    <property type="entry name" value="Peptidase_M17_C"/>
</dbReference>